<gene>
    <name evidence="3" type="ORF">MTR67_001067</name>
</gene>
<feature type="region of interest" description="Disordered" evidence="1">
    <location>
        <begin position="333"/>
        <end position="357"/>
    </location>
</feature>
<dbReference type="EMBL" id="CP133612">
    <property type="protein sequence ID" value="WMV07682.1"/>
    <property type="molecule type" value="Genomic_DNA"/>
</dbReference>
<name>A0AAF0PNM1_SOLVR</name>
<keyword evidence="4" id="KW-1185">Reference proteome</keyword>
<dbReference type="Pfam" id="PF03732">
    <property type="entry name" value="Retrotrans_gag"/>
    <property type="match status" value="1"/>
</dbReference>
<sequence length="357" mass="40347">MHHLVSEQFLSSVGERMTTDMNEIKSMMERMTMEIANFTMRQNQLEGQHEKAFTELKDSIDEVRKYDRGKNQEVHDTGENAEIYTPSGNPMALLPHVAGLPTFGQYSPGGFAMGASPLPTFSAQGDTMLTRVPLGSIPQPGGQGGGSNTGRHQNHHHQGTTTMSRMTKMEFPRFNGTNLRAWLCKVEQFFSLDEVAYNQRVKVASIHFDDIAIEWHLAYIRSRSHMPYPSWKEYVYALMDRFGAEYADPMSELKLVKQNGTVEDYQKEFDRIMTRLVILPEYAISAFITGLKPEIGFIVKNHRPHSLPQAYQLARNIELQVNAQLKLTKSSMFRNNSSSHPRGGSYSQPKSGSYGGN</sequence>
<reference evidence="3" key="1">
    <citation type="submission" date="2023-08" db="EMBL/GenBank/DDBJ databases">
        <title>A de novo genome assembly of Solanum verrucosum Schlechtendal, a Mexican diploid species geographically isolated from the other diploid A-genome species in potato relatives.</title>
        <authorList>
            <person name="Hosaka K."/>
        </authorList>
    </citation>
    <scope>NUCLEOTIDE SEQUENCE</scope>
    <source>
        <tissue evidence="3">Young leaves</tissue>
    </source>
</reference>
<organism evidence="3 4">
    <name type="scientific">Solanum verrucosum</name>
    <dbReference type="NCBI Taxonomy" id="315347"/>
    <lineage>
        <taxon>Eukaryota</taxon>
        <taxon>Viridiplantae</taxon>
        <taxon>Streptophyta</taxon>
        <taxon>Embryophyta</taxon>
        <taxon>Tracheophyta</taxon>
        <taxon>Spermatophyta</taxon>
        <taxon>Magnoliopsida</taxon>
        <taxon>eudicotyledons</taxon>
        <taxon>Gunneridae</taxon>
        <taxon>Pentapetalae</taxon>
        <taxon>asterids</taxon>
        <taxon>lamiids</taxon>
        <taxon>Solanales</taxon>
        <taxon>Solanaceae</taxon>
        <taxon>Solanoideae</taxon>
        <taxon>Solaneae</taxon>
        <taxon>Solanum</taxon>
    </lineage>
</organism>
<dbReference type="AlphaFoldDB" id="A0AAF0PNM1"/>
<dbReference type="InterPro" id="IPR005162">
    <property type="entry name" value="Retrotrans_gag_dom"/>
</dbReference>
<proteinExistence type="predicted"/>
<evidence type="ECO:0000313" key="4">
    <source>
        <dbReference type="Proteomes" id="UP001234989"/>
    </source>
</evidence>
<feature type="region of interest" description="Disordered" evidence="1">
    <location>
        <begin position="135"/>
        <end position="162"/>
    </location>
</feature>
<evidence type="ECO:0000259" key="2">
    <source>
        <dbReference type="Pfam" id="PF03732"/>
    </source>
</evidence>
<feature type="domain" description="Retrotransposon gag" evidence="2">
    <location>
        <begin position="202"/>
        <end position="293"/>
    </location>
</feature>
<dbReference type="Proteomes" id="UP001234989">
    <property type="component" value="Chromosome 1"/>
</dbReference>
<accession>A0AAF0PNM1</accession>
<feature type="compositionally biased region" description="Polar residues" evidence="1">
    <location>
        <begin position="333"/>
        <end position="351"/>
    </location>
</feature>
<evidence type="ECO:0000313" key="3">
    <source>
        <dbReference type="EMBL" id="WMV07682.1"/>
    </source>
</evidence>
<evidence type="ECO:0000256" key="1">
    <source>
        <dbReference type="SAM" id="MobiDB-lite"/>
    </source>
</evidence>
<protein>
    <recommendedName>
        <fullName evidence="2">Retrotransposon gag domain-containing protein</fullName>
    </recommendedName>
</protein>